<feature type="compositionally biased region" description="Low complexity" evidence="1">
    <location>
        <begin position="1728"/>
        <end position="1740"/>
    </location>
</feature>
<feature type="compositionally biased region" description="Basic residues" evidence="1">
    <location>
        <begin position="35"/>
        <end position="46"/>
    </location>
</feature>
<dbReference type="GeneID" id="102214012"/>
<feature type="region of interest" description="Disordered" evidence="1">
    <location>
        <begin position="1"/>
        <end position="82"/>
    </location>
</feature>
<feature type="compositionally biased region" description="Polar residues" evidence="1">
    <location>
        <begin position="1479"/>
        <end position="1491"/>
    </location>
</feature>
<feature type="region of interest" description="Disordered" evidence="1">
    <location>
        <begin position="840"/>
        <end position="859"/>
    </location>
</feature>
<feature type="region of interest" description="Disordered" evidence="1">
    <location>
        <begin position="249"/>
        <end position="287"/>
    </location>
</feature>
<protein>
    <submittedName>
        <fullName evidence="3 4">Uncharacterized protein LOC102214012</fullName>
    </submittedName>
</protein>
<dbReference type="RefSeq" id="XP_005751493.1">
    <property type="nucleotide sequence ID" value="XM_005751436.1"/>
</dbReference>
<feature type="region of interest" description="Disordered" evidence="1">
    <location>
        <begin position="1684"/>
        <end position="1828"/>
    </location>
</feature>
<evidence type="ECO:0000313" key="4">
    <source>
        <dbReference type="RefSeq" id="XP_005751493.1"/>
    </source>
</evidence>
<feature type="compositionally biased region" description="Polar residues" evidence="1">
    <location>
        <begin position="797"/>
        <end position="810"/>
    </location>
</feature>
<feature type="region of interest" description="Disordered" evidence="1">
    <location>
        <begin position="1457"/>
        <end position="1491"/>
    </location>
</feature>
<feature type="region of interest" description="Disordered" evidence="1">
    <location>
        <begin position="1920"/>
        <end position="1942"/>
    </location>
</feature>
<organism evidence="2 5">
    <name type="scientific">Pundamilia nyererei</name>
    <dbReference type="NCBI Taxonomy" id="303518"/>
    <lineage>
        <taxon>Eukaryota</taxon>
        <taxon>Metazoa</taxon>
        <taxon>Chordata</taxon>
        <taxon>Craniata</taxon>
        <taxon>Vertebrata</taxon>
        <taxon>Euteleostomi</taxon>
        <taxon>Actinopterygii</taxon>
        <taxon>Neopterygii</taxon>
        <taxon>Teleostei</taxon>
        <taxon>Neoteleostei</taxon>
        <taxon>Acanthomorphata</taxon>
        <taxon>Ovalentaria</taxon>
        <taxon>Cichlomorphae</taxon>
        <taxon>Cichliformes</taxon>
        <taxon>Cichlidae</taxon>
        <taxon>African cichlids</taxon>
        <taxon>Pseudocrenilabrinae</taxon>
        <taxon>Haplochromini</taxon>
        <taxon>Pundamilia</taxon>
    </lineage>
</organism>
<accession>A0A9Y3VTK3</accession>
<feature type="compositionally biased region" description="Polar residues" evidence="1">
    <location>
        <begin position="1457"/>
        <end position="1467"/>
    </location>
</feature>
<name>A0A9Y3VTK3_9CICH</name>
<evidence type="ECO:0000313" key="5">
    <source>
        <dbReference type="RefSeq" id="XP_005751494.1"/>
    </source>
</evidence>
<evidence type="ECO:0000313" key="2">
    <source>
        <dbReference type="Proteomes" id="UP000695023"/>
    </source>
</evidence>
<keyword evidence="2" id="KW-1185">Reference proteome</keyword>
<feature type="region of interest" description="Disordered" evidence="1">
    <location>
        <begin position="1260"/>
        <end position="1292"/>
    </location>
</feature>
<feature type="region of interest" description="Disordered" evidence="1">
    <location>
        <begin position="360"/>
        <end position="381"/>
    </location>
</feature>
<feature type="region of interest" description="Disordered" evidence="1">
    <location>
        <begin position="793"/>
        <end position="813"/>
    </location>
</feature>
<sequence length="1942" mass="210776">MLMEINYSNGLESDLSQPYPPPLLPKPGKDNARLQKLKKKRAKKKGSLTQTPIPFRSCLSPVNEASTDLEHSDQSSPPKTPDSVYIADSSVFGFPFGSLYSYSPSAFPHSQSISYGQTGGFPPQPLAAQIRTVDEQVAPLYECSSFLFDDATPFTMPPLSPPALLPPDKPKTSLLSSTVNVNMTQNSHGSATTVPPVTMLQSSPKISTHGLTLSPAATHYGPDLAPPQAAEQPSVPVLRSIYNSHTQPFISSQRENDTGSKDNPQSQISSWTARPTSNSHFVPSHMSPEVTASKISLVEAVKEPKPEVTQTRIYTSKATFYEISKPSSIQDLTAIHSAYHGAQLSATFKEKTAVSVVKTEENTSFSRTQHGRPKTPSCMPNRVSTPIFEISKPNPLLFAASPAFSSSEDMQVPALPKEAPRHNSVIHTSAISKPPAATEEQRQTHNNNMSAFKQASNYKEVDIHTQRSSINLSVGSSELCHREKMTVPNIPMVKPTPTGLVTPKQNAGHFSGNEALSLPKIPSFLYVPKTPNPTPVTSVQIPPCSSPVSTTYRPPVIEARKSLTSLLESQMSLANSKPKSRSTYYGLTPAEYAAYGGIRTITSHHSHVSPRNNESFADKLHSDVCIDGSDISKPEKQLNGHEVLPSSVHSLQPVSSSNNSEHAAEQVISCRKDVFEENWSEAHSNGMQSLKTSNVDTVKPEIPLGLAQKTIQQSPSDVSTPKASYSEAPIPIPKAGEVLTQSVAQFSVEAALKCLTDNNGLSSSSSALTKIHLNAETHPEAKLVHFIENGYKPNKTPPVSQTNKGDQSGKTELGPVQTYETAGGVSLPNVQINAKPEKNLSDCENPLVQSPPTQTESKFSESDIINDEFNSGMQQSNKMLIKIPAEATLHKQREDVKKQTKVSTKTNIGNIMPLMAECIPDISISEPTFLNMHPKKTVITAPRSMVSYGPVTASVCSAEYSIYTQPVADQRPKFIQPPKAEMQVYTHNQPVENKSCLPMLSNMSANTEPNPPALHTAIIQSPKISNKNPLKSDSFNVPAKEPQKLTNISKNINTQTIESSNQSNVVQGIRFYTNSSRVIAQQATEIVLNTKDGVISSQANTEPKLTNYINTDANRDKNSAVDKVHPQAITEREGLLTDNMAIECLSTTISKTENMQENCEFETKQAAPSLSKGTTAVSIPLNENKLASKPNANSFTDAVPPRLLRNLEAIQREKTQSNNFQNSNTQFIPPAETKVPNRLNMETALPITADAEVSGNPIFNASQAGKQTLPPSPTMRHMIPKGPQMKNDRSESLSSIKPVMNTSLCGSVDGNQFGKSSDTPEQQIATRNHVNKQVSSSEPVISNKSSATPPRKLKNSKISMDTTTSLCTVHTAPYCASMEQQTTQLARSSQIIGNNAQTVNSVGSQTLLKQLSSATETNKSIETNMCVVNSPIISYGASNKQPATNFQWFNEATSNLKVPHSPNTATKPSPLPERRVCNTPKQSCTPTIPLSPQSSVTLNHVTEINPSTTIMNDQINPPITAFQNNTPTRTTEPFAILENTSKTEIKPLRTNDTSATEVKINSPIQHNKISAQDVKLPQLSTDASILTHHSYSSLLSGPRAEAKPPIKQVGLGSPRQSSDVQIESSKCPQYVAQVSSPTISVHSITEQLVESISPTNPATDTVMKPPMIKADVIDSATPASLPQASISVKAPSPNRGTSPLSQQKTGLKGKDVLKSKPAAPTGTPIVEASTKSVTSTASSIADKKPVAAEKSPSSSEQKAAQKPKGLKSKLSGWTRLKKHMVVEPEEPQFPEPEAKPQVNSSGSNKKIEQIDNKLTADQHDQEVATNKEGPKALKMWDALLFQMFSTKERIMHQINANKTDSDKKKSAKDNQAEVPSFVNRLPILLYSPRFDARKLKEAVEKPLTKIAAVFERGLIKRKSQEEERKDFNRTAKGFGSTKAADM</sequence>
<reference evidence="3 4" key="1">
    <citation type="submission" date="2025-04" db="UniProtKB">
        <authorList>
            <consortium name="RefSeq"/>
        </authorList>
    </citation>
    <scope>IDENTIFICATION</scope>
</reference>
<proteinExistence type="predicted"/>
<feature type="compositionally biased region" description="Polar residues" evidence="1">
    <location>
        <begin position="1694"/>
        <end position="1705"/>
    </location>
</feature>
<dbReference type="RefSeq" id="XP_005751494.1">
    <property type="nucleotide sequence ID" value="XM_005751437.2"/>
</dbReference>
<dbReference type="Proteomes" id="UP000695023">
    <property type="component" value="Unplaced"/>
</dbReference>
<gene>
    <name evidence="3 4 5" type="primary">LOC102214012</name>
</gene>
<feature type="region of interest" description="Disordered" evidence="1">
    <location>
        <begin position="1328"/>
        <end position="1356"/>
    </location>
</feature>
<feature type="compositionally biased region" description="Polar residues" evidence="1">
    <location>
        <begin position="1328"/>
        <end position="1348"/>
    </location>
</feature>
<feature type="compositionally biased region" description="Polar residues" evidence="1">
    <location>
        <begin position="1"/>
        <end position="16"/>
    </location>
</feature>
<evidence type="ECO:0000256" key="1">
    <source>
        <dbReference type="SAM" id="MobiDB-lite"/>
    </source>
</evidence>
<dbReference type="PANTHER" id="PTHR38004">
    <property type="entry name" value="PROLINE-RICH PROTEIN 33"/>
    <property type="match status" value="1"/>
</dbReference>
<dbReference type="Pfam" id="PF15485">
    <property type="entry name" value="DUF4643"/>
    <property type="match status" value="1"/>
</dbReference>
<feature type="region of interest" description="Disordered" evidence="1">
    <location>
        <begin position="1595"/>
        <end position="1622"/>
    </location>
</feature>
<feature type="compositionally biased region" description="Basic and acidic residues" evidence="1">
    <location>
        <begin position="1805"/>
        <end position="1822"/>
    </location>
</feature>
<dbReference type="RefSeq" id="XP_005751492.1">
    <property type="nucleotide sequence ID" value="XM_005751435.1"/>
</dbReference>
<feature type="compositionally biased region" description="Polar residues" evidence="1">
    <location>
        <begin position="261"/>
        <end position="281"/>
    </location>
</feature>
<feature type="compositionally biased region" description="Basic and acidic residues" evidence="1">
    <location>
        <begin position="1920"/>
        <end position="1929"/>
    </location>
</feature>
<evidence type="ECO:0000313" key="3">
    <source>
        <dbReference type="RefSeq" id="XP_005751492.1"/>
    </source>
</evidence>
<dbReference type="InterPro" id="IPR028004">
    <property type="entry name" value="DUF4643"/>
</dbReference>
<dbReference type="PANTHER" id="PTHR38004:SF1">
    <property type="entry name" value="PROLINE-RICH PROTEIN 33"/>
    <property type="match status" value="1"/>
</dbReference>
<feature type="compositionally biased region" description="Polar residues" evidence="1">
    <location>
        <begin position="847"/>
        <end position="857"/>
    </location>
</feature>
<feature type="region of interest" description="Disordered" evidence="1">
    <location>
        <begin position="207"/>
        <end position="233"/>
    </location>
</feature>